<name>A8GQ05_RICAH</name>
<dbReference type="KEGG" id="rak:A1C_06255"/>
<dbReference type="RefSeq" id="WP_012150109.1">
    <property type="nucleotide sequence ID" value="NC_009881.1"/>
</dbReference>
<dbReference type="Gene3D" id="1.20.120.330">
    <property type="entry name" value="Nucleotidyltransferases domain 2"/>
    <property type="match status" value="1"/>
</dbReference>
<keyword evidence="2" id="KW-1185">Reference proteome</keyword>
<protein>
    <submittedName>
        <fullName evidence="1">Uncharacterized protein</fullName>
    </submittedName>
</protein>
<evidence type="ECO:0000313" key="1">
    <source>
        <dbReference type="EMBL" id="ABV75480.1"/>
    </source>
</evidence>
<dbReference type="HOGENOM" id="CLU_2976398_0_0_5"/>
<sequence>MCSNYKHKLYNLQELGSMAGNYDNELLSVFPQLTEEQKSVLSVLKKLMLMQDMIKTIK</sequence>
<accession>A8GQ05</accession>
<dbReference type="AlphaFoldDB" id="A8GQ05"/>
<dbReference type="Proteomes" id="UP000006830">
    <property type="component" value="Chromosome"/>
</dbReference>
<proteinExistence type="predicted"/>
<gene>
    <name evidence="1" type="ordered locus">A1C_06255</name>
</gene>
<dbReference type="EMBL" id="CP000847">
    <property type="protein sequence ID" value="ABV75480.1"/>
    <property type="molecule type" value="Genomic_DNA"/>
</dbReference>
<evidence type="ECO:0000313" key="2">
    <source>
        <dbReference type="Proteomes" id="UP000006830"/>
    </source>
</evidence>
<organism evidence="1 2">
    <name type="scientific">Rickettsia akari (strain Hartford)</name>
    <dbReference type="NCBI Taxonomy" id="293614"/>
    <lineage>
        <taxon>Bacteria</taxon>
        <taxon>Pseudomonadati</taxon>
        <taxon>Pseudomonadota</taxon>
        <taxon>Alphaproteobacteria</taxon>
        <taxon>Rickettsiales</taxon>
        <taxon>Rickettsiaceae</taxon>
        <taxon>Rickettsieae</taxon>
        <taxon>Rickettsia</taxon>
        <taxon>spotted fever group</taxon>
    </lineage>
</organism>
<reference evidence="1" key="1">
    <citation type="submission" date="2007-09" db="EMBL/GenBank/DDBJ databases">
        <title>Complete Genome Sequence of Rickettsia akari.</title>
        <authorList>
            <person name="Madan A."/>
            <person name="Fahey J."/>
            <person name="Helton E."/>
            <person name="Ketteman M."/>
            <person name="Madan A."/>
            <person name="Rodrigues S."/>
            <person name="Sanchez A."/>
            <person name="Whiting M."/>
            <person name="Dasch G."/>
            <person name="Eremeeva M."/>
        </authorList>
    </citation>
    <scope>NUCLEOTIDE SEQUENCE</scope>
    <source>
        <strain evidence="1">Hartford</strain>
    </source>
</reference>